<feature type="region of interest" description="Disordered" evidence="3">
    <location>
        <begin position="345"/>
        <end position="391"/>
    </location>
</feature>
<dbReference type="SUPFAM" id="SSF57756">
    <property type="entry name" value="Retrovirus zinc finger-like domains"/>
    <property type="match status" value="1"/>
</dbReference>
<dbReference type="InterPro" id="IPR001878">
    <property type="entry name" value="Znf_CCHC"/>
</dbReference>
<dbReference type="PROSITE" id="PS50158">
    <property type="entry name" value="ZF_CCHC"/>
    <property type="match status" value="1"/>
</dbReference>
<dbReference type="GO" id="GO:0008270">
    <property type="term" value="F:zinc ion binding"/>
    <property type="evidence" value="ECO:0007669"/>
    <property type="project" value="UniProtKB-KW"/>
</dbReference>
<feature type="compositionally biased region" description="Basic and acidic residues" evidence="3">
    <location>
        <begin position="357"/>
        <end position="371"/>
    </location>
</feature>
<protein>
    <submittedName>
        <fullName evidence="5">Ribonuclease H-like domain-containing protein</fullName>
    </submittedName>
</protein>
<dbReference type="EMBL" id="BKCJ010001802">
    <property type="protein sequence ID" value="GEU44127.1"/>
    <property type="molecule type" value="Genomic_DNA"/>
</dbReference>
<dbReference type="GO" id="GO:0003676">
    <property type="term" value="F:nucleic acid binding"/>
    <property type="evidence" value="ECO:0007669"/>
    <property type="project" value="InterPro"/>
</dbReference>
<keyword evidence="2" id="KW-0175">Coiled coil</keyword>
<feature type="coiled-coil region" evidence="2">
    <location>
        <begin position="65"/>
        <end position="96"/>
    </location>
</feature>
<sequence>MTDYSLWEVILNGDSPAPTRVIDGVLQHVAPTTVEHRLARKNKLKARGTLLMALPDKHQLKFNTHKDAKTLMEEIEKRLQNLISQLEILRVSLSQEDINLNLKIYEAEVKSSSSTSTSTQNIAFVSSFNTNNTTEPISTATSVSAINVDDLKEMDLKWKIDMLIVECYNCHRKGYFARECRSPKDTRRNGSYDWSFQAEEEQNESVFEEDIKLLKLEVQLRDNALVVLRKNLKKAEHERDDLKLKLEKFQTSFKNLSELLASQTNDKTGNGYHAIPPPYTGTFMPPKPELVFNNAPNDVETIHPAFNVELSLTKLDNDLSHTHRPSAPIIEEWVSETKIPHNVPSFVQPTEQVKSPRPSDQHTKTRQDKPIVTKLASPPRRHINHSPSPKASNFSLKVTAVKAPIVNAAQGVQGKWEWKPKFPVLDHGNPQHALKDKGVIDSGCSWHMTWTMSYLFDFKELNGGYVAFGGNPKGGKISRKGKIKTGKLDFDDVYFVKELKFNLFSVSQMRDKKNCVLFTDTECFVLSPEFKLPDDNQVLLRVPRENNMYNIDLKNIVSFGDLTCLFAKATIDESNLWHRRLGHINFKTLNKLVKGNLVKGLPTKVSKNDQTCVACKKGKQHRASYKKSASTPIDTEKPLLKDPDDSDYAGASLDRKSTTRGCQFLGCRLIFWQCKKQTVMATLSTEAEYVVALSGMESLKKMLHVTNILSAGYLTTPQIVLNSPCLIHIKN</sequence>
<dbReference type="AlphaFoldDB" id="A0A6L2K5Z1"/>
<keyword evidence="1" id="KW-0479">Metal-binding</keyword>
<evidence type="ECO:0000313" key="5">
    <source>
        <dbReference type="EMBL" id="GEU44127.1"/>
    </source>
</evidence>
<proteinExistence type="predicted"/>
<feature type="compositionally biased region" description="Basic and acidic residues" evidence="3">
    <location>
        <begin position="634"/>
        <end position="643"/>
    </location>
</feature>
<dbReference type="CDD" id="cd09272">
    <property type="entry name" value="RNase_HI_RT_Ty1"/>
    <property type="match status" value="1"/>
</dbReference>
<dbReference type="Pfam" id="PF22936">
    <property type="entry name" value="Pol_BBD"/>
    <property type="match status" value="1"/>
</dbReference>
<dbReference type="InterPro" id="IPR054722">
    <property type="entry name" value="PolX-like_BBD"/>
</dbReference>
<organism evidence="5">
    <name type="scientific">Tanacetum cinerariifolium</name>
    <name type="common">Dalmatian daisy</name>
    <name type="synonym">Chrysanthemum cinerariifolium</name>
    <dbReference type="NCBI Taxonomy" id="118510"/>
    <lineage>
        <taxon>Eukaryota</taxon>
        <taxon>Viridiplantae</taxon>
        <taxon>Streptophyta</taxon>
        <taxon>Embryophyta</taxon>
        <taxon>Tracheophyta</taxon>
        <taxon>Spermatophyta</taxon>
        <taxon>Magnoliopsida</taxon>
        <taxon>eudicotyledons</taxon>
        <taxon>Gunneridae</taxon>
        <taxon>Pentapetalae</taxon>
        <taxon>asterids</taxon>
        <taxon>campanulids</taxon>
        <taxon>Asterales</taxon>
        <taxon>Asteraceae</taxon>
        <taxon>Asteroideae</taxon>
        <taxon>Anthemideae</taxon>
        <taxon>Anthemidinae</taxon>
        <taxon>Tanacetum</taxon>
    </lineage>
</organism>
<keyword evidence="1" id="KW-0863">Zinc-finger</keyword>
<feature type="coiled-coil region" evidence="2">
    <location>
        <begin position="225"/>
        <end position="259"/>
    </location>
</feature>
<keyword evidence="1" id="KW-0862">Zinc</keyword>
<comment type="caution">
    <text evidence="5">The sequence shown here is derived from an EMBL/GenBank/DDBJ whole genome shotgun (WGS) entry which is preliminary data.</text>
</comment>
<reference evidence="5" key="1">
    <citation type="journal article" date="2019" name="Sci. Rep.">
        <title>Draft genome of Tanacetum cinerariifolium, the natural source of mosquito coil.</title>
        <authorList>
            <person name="Yamashiro T."/>
            <person name="Shiraishi A."/>
            <person name="Satake H."/>
            <person name="Nakayama K."/>
        </authorList>
    </citation>
    <scope>NUCLEOTIDE SEQUENCE</scope>
</reference>
<dbReference type="InterPro" id="IPR025724">
    <property type="entry name" value="GAG-pre-integrase_dom"/>
</dbReference>
<evidence type="ECO:0000256" key="2">
    <source>
        <dbReference type="SAM" id="Coils"/>
    </source>
</evidence>
<feature type="region of interest" description="Disordered" evidence="3">
    <location>
        <begin position="623"/>
        <end position="643"/>
    </location>
</feature>
<name>A0A6L2K5Z1_TANCI</name>
<gene>
    <name evidence="5" type="ORF">Tci_016105</name>
</gene>
<evidence type="ECO:0000259" key="4">
    <source>
        <dbReference type="PROSITE" id="PS50158"/>
    </source>
</evidence>
<dbReference type="InterPro" id="IPR036875">
    <property type="entry name" value="Znf_CCHC_sf"/>
</dbReference>
<evidence type="ECO:0000256" key="3">
    <source>
        <dbReference type="SAM" id="MobiDB-lite"/>
    </source>
</evidence>
<feature type="domain" description="CCHC-type" evidence="4">
    <location>
        <begin position="167"/>
        <end position="182"/>
    </location>
</feature>
<evidence type="ECO:0000256" key="1">
    <source>
        <dbReference type="PROSITE-ProRule" id="PRU00047"/>
    </source>
</evidence>
<dbReference type="Pfam" id="PF13976">
    <property type="entry name" value="gag_pre-integrs"/>
    <property type="match status" value="1"/>
</dbReference>
<accession>A0A6L2K5Z1</accession>